<dbReference type="PANTHER" id="PTHR33972">
    <property type="entry name" value="EXPRESSED PROTEIN"/>
    <property type="match status" value="1"/>
</dbReference>
<comment type="caution">
    <text evidence="1">The sequence shown here is derived from an EMBL/GenBank/DDBJ whole genome shotgun (WGS) entry which is preliminary data.</text>
</comment>
<dbReference type="PANTHER" id="PTHR33972:SF2">
    <property type="entry name" value="OS04G0606700 PROTEIN"/>
    <property type="match status" value="1"/>
</dbReference>
<name>A0A1R3KFU8_9ROSI</name>
<reference evidence="2" key="1">
    <citation type="submission" date="2013-09" db="EMBL/GenBank/DDBJ databases">
        <title>Corchorus olitorius genome sequencing.</title>
        <authorList>
            <person name="Alam M."/>
            <person name="Haque M.S."/>
            <person name="Islam M.S."/>
            <person name="Emdad E.M."/>
            <person name="Islam M.M."/>
            <person name="Ahmed B."/>
            <person name="Halim A."/>
            <person name="Hossen Q.M.M."/>
            <person name="Hossain M.Z."/>
            <person name="Ahmed R."/>
            <person name="Khan M.M."/>
            <person name="Islam R."/>
            <person name="Rashid M.M."/>
            <person name="Khan S.A."/>
            <person name="Rahman M.S."/>
            <person name="Alam M."/>
            <person name="Yahiya A.S."/>
            <person name="Khan M.S."/>
            <person name="Azam M.S."/>
            <person name="Haque T."/>
            <person name="Lashkar M.Z.H."/>
            <person name="Akhand A.I."/>
            <person name="Morshed G."/>
            <person name="Roy S."/>
            <person name="Uddin K.S."/>
            <person name="Rabeya T."/>
            <person name="Hossain A.S."/>
            <person name="Chowdhury A."/>
            <person name="Snigdha A.R."/>
            <person name="Mortoza M.S."/>
            <person name="Matin S.A."/>
            <person name="Hoque S.M.E."/>
            <person name="Islam M.K."/>
            <person name="Roy D.K."/>
            <person name="Haider R."/>
            <person name="Moosa M.M."/>
            <person name="Elias S.M."/>
            <person name="Hasan A.M."/>
            <person name="Jahan S."/>
            <person name="Shafiuddin M."/>
            <person name="Mahmood N."/>
            <person name="Shommy N.S."/>
        </authorList>
    </citation>
    <scope>NUCLEOTIDE SEQUENCE [LARGE SCALE GENOMIC DNA]</scope>
    <source>
        <strain evidence="2">cv. O-4</strain>
    </source>
</reference>
<dbReference type="STRING" id="93759.A0A1R3KFU8"/>
<accession>A0A1R3KFU8</accession>
<dbReference type="EMBL" id="AWUE01013754">
    <property type="protein sequence ID" value="OMP05972.1"/>
    <property type="molecule type" value="Genomic_DNA"/>
</dbReference>
<keyword evidence="2" id="KW-1185">Reference proteome</keyword>
<protein>
    <submittedName>
        <fullName evidence="1">Uncharacterized protein</fullName>
    </submittedName>
</protein>
<sequence length="125" mass="13524">MPTPPRLHCAPPTAPLLLPPPLFVQARAKSTPLWLPFLPGSSFWVPLLAHGSKRVSNFIEKLTNQLSAEESLSLTTGRGWPSSSFFIPDGDSEDVAGVDVEVKFSEPEEGEVKVEVLIDSGKKSS</sequence>
<dbReference type="Proteomes" id="UP000187203">
    <property type="component" value="Unassembled WGS sequence"/>
</dbReference>
<evidence type="ECO:0000313" key="2">
    <source>
        <dbReference type="Proteomes" id="UP000187203"/>
    </source>
</evidence>
<organism evidence="1 2">
    <name type="scientific">Corchorus olitorius</name>
    <dbReference type="NCBI Taxonomy" id="93759"/>
    <lineage>
        <taxon>Eukaryota</taxon>
        <taxon>Viridiplantae</taxon>
        <taxon>Streptophyta</taxon>
        <taxon>Embryophyta</taxon>
        <taxon>Tracheophyta</taxon>
        <taxon>Spermatophyta</taxon>
        <taxon>Magnoliopsida</taxon>
        <taxon>eudicotyledons</taxon>
        <taxon>Gunneridae</taxon>
        <taxon>Pentapetalae</taxon>
        <taxon>rosids</taxon>
        <taxon>malvids</taxon>
        <taxon>Malvales</taxon>
        <taxon>Malvaceae</taxon>
        <taxon>Grewioideae</taxon>
        <taxon>Apeibeae</taxon>
        <taxon>Corchorus</taxon>
    </lineage>
</organism>
<dbReference type="OrthoDB" id="1095098at2759"/>
<gene>
    <name evidence="1" type="ORF">COLO4_08420</name>
</gene>
<dbReference type="AlphaFoldDB" id="A0A1R3KFU8"/>
<proteinExistence type="predicted"/>
<evidence type="ECO:0000313" key="1">
    <source>
        <dbReference type="EMBL" id="OMP05972.1"/>
    </source>
</evidence>